<dbReference type="Proteomes" id="UP001596395">
    <property type="component" value="Unassembled WGS sequence"/>
</dbReference>
<dbReference type="AlphaFoldDB" id="A0ABD5VGE4"/>
<proteinExistence type="predicted"/>
<reference evidence="2 3" key="1">
    <citation type="journal article" date="2019" name="Int. J. Syst. Evol. Microbiol.">
        <title>The Global Catalogue of Microorganisms (GCM) 10K type strain sequencing project: providing services to taxonomists for standard genome sequencing and annotation.</title>
        <authorList>
            <consortium name="The Broad Institute Genomics Platform"/>
            <consortium name="The Broad Institute Genome Sequencing Center for Infectious Disease"/>
            <person name="Wu L."/>
            <person name="Ma J."/>
        </authorList>
    </citation>
    <scope>NUCLEOTIDE SEQUENCE [LARGE SCALE GENOMIC DNA]</scope>
    <source>
        <strain evidence="2 3">GX26</strain>
    </source>
</reference>
<evidence type="ECO:0000313" key="2">
    <source>
        <dbReference type="EMBL" id="MFC6954580.1"/>
    </source>
</evidence>
<evidence type="ECO:0000256" key="1">
    <source>
        <dbReference type="SAM" id="MobiDB-lite"/>
    </source>
</evidence>
<feature type="compositionally biased region" description="Acidic residues" evidence="1">
    <location>
        <begin position="34"/>
        <end position="44"/>
    </location>
</feature>
<protein>
    <submittedName>
        <fullName evidence="2">Uncharacterized protein</fullName>
    </submittedName>
</protein>
<keyword evidence="3" id="KW-1185">Reference proteome</keyword>
<organism evidence="2 3">
    <name type="scientific">Halorubellus litoreus</name>
    <dbReference type="NCBI Taxonomy" id="755308"/>
    <lineage>
        <taxon>Archaea</taxon>
        <taxon>Methanobacteriati</taxon>
        <taxon>Methanobacteriota</taxon>
        <taxon>Stenosarchaea group</taxon>
        <taxon>Halobacteria</taxon>
        <taxon>Halobacteriales</taxon>
        <taxon>Halorubellaceae</taxon>
        <taxon>Halorubellus</taxon>
    </lineage>
</organism>
<feature type="region of interest" description="Disordered" evidence="1">
    <location>
        <begin position="18"/>
        <end position="63"/>
    </location>
</feature>
<accession>A0ABD5VGE4</accession>
<evidence type="ECO:0000313" key="3">
    <source>
        <dbReference type="Proteomes" id="UP001596395"/>
    </source>
</evidence>
<comment type="caution">
    <text evidence="2">The sequence shown here is derived from an EMBL/GenBank/DDBJ whole genome shotgun (WGS) entry which is preliminary data.</text>
</comment>
<gene>
    <name evidence="2" type="ORF">ACFQGB_17075</name>
</gene>
<dbReference type="EMBL" id="JBHSXN010000003">
    <property type="protein sequence ID" value="MFC6954580.1"/>
    <property type="molecule type" value="Genomic_DNA"/>
</dbReference>
<sequence>MVERLTEDEMRRIQAFAATPAYARKPEQLLPEGAEPDSTDEAEENEKRLASAFPNGGRHRRPR</sequence>
<dbReference type="RefSeq" id="WP_336351522.1">
    <property type="nucleotide sequence ID" value="NZ_JAZAQL010000003.1"/>
</dbReference>
<name>A0ABD5VGE4_9EURY</name>